<organism evidence="2 3">
    <name type="scientific">Linum trigynum</name>
    <dbReference type="NCBI Taxonomy" id="586398"/>
    <lineage>
        <taxon>Eukaryota</taxon>
        <taxon>Viridiplantae</taxon>
        <taxon>Streptophyta</taxon>
        <taxon>Embryophyta</taxon>
        <taxon>Tracheophyta</taxon>
        <taxon>Spermatophyta</taxon>
        <taxon>Magnoliopsida</taxon>
        <taxon>eudicotyledons</taxon>
        <taxon>Gunneridae</taxon>
        <taxon>Pentapetalae</taxon>
        <taxon>rosids</taxon>
        <taxon>fabids</taxon>
        <taxon>Malpighiales</taxon>
        <taxon>Linaceae</taxon>
        <taxon>Linum</taxon>
    </lineage>
</organism>
<dbReference type="AlphaFoldDB" id="A0AAV2F4Q7"/>
<dbReference type="Proteomes" id="UP001497516">
    <property type="component" value="Chromosome 6"/>
</dbReference>
<feature type="region of interest" description="Disordered" evidence="1">
    <location>
        <begin position="1"/>
        <end position="103"/>
    </location>
</feature>
<evidence type="ECO:0000313" key="3">
    <source>
        <dbReference type="Proteomes" id="UP001497516"/>
    </source>
</evidence>
<proteinExistence type="predicted"/>
<evidence type="ECO:0000313" key="2">
    <source>
        <dbReference type="EMBL" id="CAL1392927.1"/>
    </source>
</evidence>
<protein>
    <submittedName>
        <fullName evidence="2">Uncharacterized protein</fullName>
    </submittedName>
</protein>
<evidence type="ECO:0000256" key="1">
    <source>
        <dbReference type="SAM" id="MobiDB-lite"/>
    </source>
</evidence>
<sequence>MEGGLLTDVIASLGDGGGRSSPSTKRSLVPKQQRESPDGATGGGAARLEGGETGDWRERSCGETVREELRGGSRRRSSSPTGWPRWEGGGGGAQPATQGSRRRCCAVWETEWGGWAIVRED</sequence>
<feature type="compositionally biased region" description="Basic and acidic residues" evidence="1">
    <location>
        <begin position="54"/>
        <end position="71"/>
    </location>
</feature>
<keyword evidence="3" id="KW-1185">Reference proteome</keyword>
<name>A0AAV2F4Q7_9ROSI</name>
<gene>
    <name evidence="2" type="ORF">LTRI10_LOCUS33540</name>
</gene>
<reference evidence="2 3" key="1">
    <citation type="submission" date="2024-04" db="EMBL/GenBank/DDBJ databases">
        <authorList>
            <person name="Fracassetti M."/>
        </authorList>
    </citation>
    <scope>NUCLEOTIDE SEQUENCE [LARGE SCALE GENOMIC DNA]</scope>
</reference>
<dbReference type="EMBL" id="OZ034819">
    <property type="protein sequence ID" value="CAL1392927.1"/>
    <property type="molecule type" value="Genomic_DNA"/>
</dbReference>
<accession>A0AAV2F4Q7</accession>